<feature type="compositionally biased region" description="Basic residues" evidence="1">
    <location>
        <begin position="324"/>
        <end position="333"/>
    </location>
</feature>
<sequence>MSDDDPSPSASNGDEAQPPITNTGKQKKKKSSDASTKPKTSKKRKHSAKKKFPEEQYQIECADRYEKLRHTSTKHLHREAKVVKSFECQKIVRAIKTAKEAVDSQQTQQIRGDVNDKKAKKLKENSAKALKKLKTLEKKLEWTKKFDLDVLVQVGLKRLGIHALKHIGDGVGGEDCNGNADGTMPDQCDDPFYQTLLEDMLQHKRLSNAVDQLNEKVTEFRSWSTHRQELLQGGGGMFDSDTGGKKKKKKSQQQSGGRNETLIVAGGASMNNRQRRRGLDLAGHEGTSGLFIGSLSGAHFDGYDEMGEGEDDYEDYPPVETKKNRPGQRARKAKAMAIEARKAGKNWDSSIKESMVEATT</sequence>
<proteinExistence type="predicted"/>
<evidence type="ECO:0008006" key="4">
    <source>
        <dbReference type="Google" id="ProtNLM"/>
    </source>
</evidence>
<evidence type="ECO:0000313" key="2">
    <source>
        <dbReference type="EMBL" id="EED94717.1"/>
    </source>
</evidence>
<dbReference type="eggNOG" id="ENOG502T77V">
    <property type="taxonomic scope" value="Eukaryota"/>
</dbReference>
<dbReference type="EMBL" id="CM000639">
    <property type="protein sequence ID" value="EED94717.1"/>
    <property type="molecule type" value="Genomic_DNA"/>
</dbReference>
<dbReference type="KEGG" id="tps:THAPSDRAFT_2392"/>
<reference evidence="2 3" key="2">
    <citation type="journal article" date="2008" name="Nature">
        <title>The Phaeodactylum genome reveals the evolutionary history of diatom genomes.</title>
        <authorList>
            <person name="Bowler C."/>
            <person name="Allen A.E."/>
            <person name="Badger J.H."/>
            <person name="Grimwood J."/>
            <person name="Jabbari K."/>
            <person name="Kuo A."/>
            <person name="Maheswari U."/>
            <person name="Martens C."/>
            <person name="Maumus F."/>
            <person name="Otillar R.P."/>
            <person name="Rayko E."/>
            <person name="Salamov A."/>
            <person name="Vandepoele K."/>
            <person name="Beszteri B."/>
            <person name="Gruber A."/>
            <person name="Heijde M."/>
            <person name="Katinka M."/>
            <person name="Mock T."/>
            <person name="Valentin K."/>
            <person name="Verret F."/>
            <person name="Berges J.A."/>
            <person name="Brownlee C."/>
            <person name="Cadoret J.P."/>
            <person name="Chiovitti A."/>
            <person name="Choi C.J."/>
            <person name="Coesel S."/>
            <person name="De Martino A."/>
            <person name="Detter J.C."/>
            <person name="Durkin C."/>
            <person name="Falciatore A."/>
            <person name="Fournet J."/>
            <person name="Haruta M."/>
            <person name="Huysman M.J."/>
            <person name="Jenkins B.D."/>
            <person name="Jiroutova K."/>
            <person name="Jorgensen R.E."/>
            <person name="Joubert Y."/>
            <person name="Kaplan A."/>
            <person name="Kroger N."/>
            <person name="Kroth P.G."/>
            <person name="La Roche J."/>
            <person name="Lindquist E."/>
            <person name="Lommer M."/>
            <person name="Martin-Jezequel V."/>
            <person name="Lopez P.J."/>
            <person name="Lucas S."/>
            <person name="Mangogna M."/>
            <person name="McGinnis K."/>
            <person name="Medlin L.K."/>
            <person name="Montsant A."/>
            <person name="Oudot-Le Secq M.P."/>
            <person name="Napoli C."/>
            <person name="Obornik M."/>
            <person name="Parker M.S."/>
            <person name="Petit J.L."/>
            <person name="Porcel B.M."/>
            <person name="Poulsen N."/>
            <person name="Robison M."/>
            <person name="Rychlewski L."/>
            <person name="Rynearson T.A."/>
            <person name="Schmutz J."/>
            <person name="Shapiro H."/>
            <person name="Siaut M."/>
            <person name="Stanley M."/>
            <person name="Sussman M.R."/>
            <person name="Taylor A.R."/>
            <person name="Vardi A."/>
            <person name="von Dassow P."/>
            <person name="Vyverman W."/>
            <person name="Willis A."/>
            <person name="Wyrwicz L.S."/>
            <person name="Rokhsar D.S."/>
            <person name="Weissenbach J."/>
            <person name="Armbrust E.V."/>
            <person name="Green B.R."/>
            <person name="Van de Peer Y."/>
            <person name="Grigoriev I.V."/>
        </authorList>
    </citation>
    <scope>NUCLEOTIDE SEQUENCE [LARGE SCALE GENOMIC DNA]</scope>
    <source>
        <strain evidence="2 3">CCMP1335</strain>
    </source>
</reference>
<evidence type="ECO:0000256" key="1">
    <source>
        <dbReference type="SAM" id="MobiDB-lite"/>
    </source>
</evidence>
<protein>
    <recommendedName>
        <fullName evidence="4">Bud22 domain-containing protein</fullName>
    </recommendedName>
</protein>
<feature type="compositionally biased region" description="Basic residues" evidence="1">
    <location>
        <begin position="39"/>
        <end position="50"/>
    </location>
</feature>
<dbReference type="RefSeq" id="XP_002287274.1">
    <property type="nucleotide sequence ID" value="XM_002287238.1"/>
</dbReference>
<dbReference type="PaxDb" id="35128-Thaps2392"/>
<accession>B8BU83</accession>
<feature type="region of interest" description="Disordered" evidence="1">
    <location>
        <begin position="1"/>
        <end position="56"/>
    </location>
</feature>
<dbReference type="AlphaFoldDB" id="B8BU83"/>
<dbReference type="HOGENOM" id="CLU_770504_0_0_1"/>
<reference evidence="2 3" key="1">
    <citation type="journal article" date="2004" name="Science">
        <title>The genome of the diatom Thalassiosira pseudonana: ecology, evolution, and metabolism.</title>
        <authorList>
            <person name="Armbrust E.V."/>
            <person name="Berges J.A."/>
            <person name="Bowler C."/>
            <person name="Green B.R."/>
            <person name="Martinez D."/>
            <person name="Putnam N.H."/>
            <person name="Zhou S."/>
            <person name="Allen A.E."/>
            <person name="Apt K.E."/>
            <person name="Bechner M."/>
            <person name="Brzezinski M.A."/>
            <person name="Chaal B.K."/>
            <person name="Chiovitti A."/>
            <person name="Davis A.K."/>
            <person name="Demarest M.S."/>
            <person name="Detter J.C."/>
            <person name="Glavina T."/>
            <person name="Goodstein D."/>
            <person name="Hadi M.Z."/>
            <person name="Hellsten U."/>
            <person name="Hildebrand M."/>
            <person name="Jenkins B.D."/>
            <person name="Jurka J."/>
            <person name="Kapitonov V.V."/>
            <person name="Kroger N."/>
            <person name="Lau W.W."/>
            <person name="Lane T.W."/>
            <person name="Larimer F.W."/>
            <person name="Lippmeier J.C."/>
            <person name="Lucas S."/>
            <person name="Medina M."/>
            <person name="Montsant A."/>
            <person name="Obornik M."/>
            <person name="Parker M.S."/>
            <person name="Palenik B."/>
            <person name="Pazour G.J."/>
            <person name="Richardson P.M."/>
            <person name="Rynearson T.A."/>
            <person name="Saito M.A."/>
            <person name="Schwartz D.C."/>
            <person name="Thamatrakoln K."/>
            <person name="Valentin K."/>
            <person name="Vardi A."/>
            <person name="Wilkerson F.P."/>
            <person name="Rokhsar D.S."/>
        </authorList>
    </citation>
    <scope>NUCLEOTIDE SEQUENCE [LARGE SCALE GENOMIC DNA]</scope>
    <source>
        <strain evidence="2 3">CCMP1335</strain>
    </source>
</reference>
<name>B8BU83_THAPS</name>
<feature type="region of interest" description="Disordered" evidence="1">
    <location>
        <begin position="231"/>
        <end position="261"/>
    </location>
</feature>
<dbReference type="InParanoid" id="B8BU83"/>
<feature type="compositionally biased region" description="Acidic residues" evidence="1">
    <location>
        <begin position="306"/>
        <end position="317"/>
    </location>
</feature>
<keyword evidence="3" id="KW-1185">Reference proteome</keyword>
<dbReference type="Proteomes" id="UP000001449">
    <property type="component" value="Chromosome 2"/>
</dbReference>
<dbReference type="GeneID" id="7446537"/>
<organism evidence="2 3">
    <name type="scientific">Thalassiosira pseudonana</name>
    <name type="common">Marine diatom</name>
    <name type="synonym">Cyclotella nana</name>
    <dbReference type="NCBI Taxonomy" id="35128"/>
    <lineage>
        <taxon>Eukaryota</taxon>
        <taxon>Sar</taxon>
        <taxon>Stramenopiles</taxon>
        <taxon>Ochrophyta</taxon>
        <taxon>Bacillariophyta</taxon>
        <taxon>Coscinodiscophyceae</taxon>
        <taxon>Thalassiosirophycidae</taxon>
        <taxon>Thalassiosirales</taxon>
        <taxon>Thalassiosiraceae</taxon>
        <taxon>Thalassiosira</taxon>
    </lineage>
</organism>
<gene>
    <name evidence="2" type="ORF">THAPSDRAFT_2392</name>
</gene>
<feature type="compositionally biased region" description="Polar residues" evidence="1">
    <location>
        <begin position="8"/>
        <end position="24"/>
    </location>
</feature>
<feature type="region of interest" description="Disordered" evidence="1">
    <location>
        <begin position="306"/>
        <end position="333"/>
    </location>
</feature>
<evidence type="ECO:0000313" key="3">
    <source>
        <dbReference type="Proteomes" id="UP000001449"/>
    </source>
</evidence>